<gene>
    <name evidence="3" type="ORF">GYMLUDRAFT_906423</name>
</gene>
<evidence type="ECO:0000256" key="1">
    <source>
        <dbReference type="ARBA" id="ARBA00022737"/>
    </source>
</evidence>
<dbReference type="PANTHER" id="PTHR10039:SF16">
    <property type="entry name" value="GPI INOSITOL-DEACYLASE"/>
    <property type="match status" value="1"/>
</dbReference>
<protein>
    <recommendedName>
        <fullName evidence="2">Nephrocystin 3-like N-terminal domain-containing protein</fullName>
    </recommendedName>
</protein>
<accession>A0A0D0C8L1</accession>
<dbReference type="Proteomes" id="UP000053593">
    <property type="component" value="Unassembled WGS sequence"/>
</dbReference>
<keyword evidence="1" id="KW-0677">Repeat</keyword>
<sequence>MQDAPENVWYHYFDIRDNTGQKSTFRGFLLSLLIRAGANSMGIHPALKHFFDKCNKQGLTGSSPTIKDLVIILKEIFETISGGYIILDAMDECNEPSEVLEWLQNLPKQFYILFTSRYTPVGNFLRDCLIISLASWQAEVDEDIEKYLEEKMKRYDFGEALRVEVISTLKKKAQGQFRWVDCQLRALDNCGGIPRVVHEALADLPEDLEQTYNQAMEWTLNQKKKQEKMHIIFSCGCSIPLNP</sequence>
<dbReference type="EMBL" id="KN834817">
    <property type="protein sequence ID" value="KIK54302.1"/>
    <property type="molecule type" value="Genomic_DNA"/>
</dbReference>
<name>A0A0D0C8L1_9AGAR</name>
<feature type="domain" description="Nephrocystin 3-like N-terminal" evidence="2">
    <location>
        <begin position="3"/>
        <end position="117"/>
    </location>
</feature>
<dbReference type="InterPro" id="IPR056884">
    <property type="entry name" value="NPHP3-like_N"/>
</dbReference>
<keyword evidence="4" id="KW-1185">Reference proteome</keyword>
<proteinExistence type="predicted"/>
<evidence type="ECO:0000313" key="4">
    <source>
        <dbReference type="Proteomes" id="UP000053593"/>
    </source>
</evidence>
<dbReference type="Pfam" id="PF24883">
    <property type="entry name" value="NPHP3_N"/>
    <property type="match status" value="1"/>
</dbReference>
<evidence type="ECO:0000259" key="2">
    <source>
        <dbReference type="Pfam" id="PF24883"/>
    </source>
</evidence>
<dbReference type="HOGENOM" id="CLU_1142699_0_0_1"/>
<dbReference type="AlphaFoldDB" id="A0A0D0C8L1"/>
<dbReference type="PANTHER" id="PTHR10039">
    <property type="entry name" value="AMELOGENIN"/>
    <property type="match status" value="1"/>
</dbReference>
<evidence type="ECO:0000313" key="3">
    <source>
        <dbReference type="EMBL" id="KIK54302.1"/>
    </source>
</evidence>
<reference evidence="3 4" key="1">
    <citation type="submission" date="2014-04" db="EMBL/GenBank/DDBJ databases">
        <title>Evolutionary Origins and Diversification of the Mycorrhizal Mutualists.</title>
        <authorList>
            <consortium name="DOE Joint Genome Institute"/>
            <consortium name="Mycorrhizal Genomics Consortium"/>
            <person name="Kohler A."/>
            <person name="Kuo A."/>
            <person name="Nagy L.G."/>
            <person name="Floudas D."/>
            <person name="Copeland A."/>
            <person name="Barry K.W."/>
            <person name="Cichocki N."/>
            <person name="Veneault-Fourrey C."/>
            <person name="LaButti K."/>
            <person name="Lindquist E.A."/>
            <person name="Lipzen A."/>
            <person name="Lundell T."/>
            <person name="Morin E."/>
            <person name="Murat C."/>
            <person name="Riley R."/>
            <person name="Ohm R."/>
            <person name="Sun H."/>
            <person name="Tunlid A."/>
            <person name="Henrissat B."/>
            <person name="Grigoriev I.V."/>
            <person name="Hibbett D.S."/>
            <person name="Martin F."/>
        </authorList>
    </citation>
    <scope>NUCLEOTIDE SEQUENCE [LARGE SCALE GENOMIC DNA]</scope>
    <source>
        <strain evidence="3 4">FD-317 M1</strain>
    </source>
</reference>
<dbReference type="OrthoDB" id="4772757at2759"/>
<organism evidence="3 4">
    <name type="scientific">Collybiopsis luxurians FD-317 M1</name>
    <dbReference type="NCBI Taxonomy" id="944289"/>
    <lineage>
        <taxon>Eukaryota</taxon>
        <taxon>Fungi</taxon>
        <taxon>Dikarya</taxon>
        <taxon>Basidiomycota</taxon>
        <taxon>Agaricomycotina</taxon>
        <taxon>Agaricomycetes</taxon>
        <taxon>Agaricomycetidae</taxon>
        <taxon>Agaricales</taxon>
        <taxon>Marasmiineae</taxon>
        <taxon>Omphalotaceae</taxon>
        <taxon>Collybiopsis</taxon>
        <taxon>Collybiopsis luxurians</taxon>
    </lineage>
</organism>